<dbReference type="GO" id="GO:0006629">
    <property type="term" value="P:lipid metabolic process"/>
    <property type="evidence" value="ECO:0007669"/>
    <property type="project" value="UniProtKB-KW"/>
</dbReference>
<protein>
    <recommendedName>
        <fullName evidence="1">phospholipase A2</fullName>
        <ecNumber evidence="1">3.1.1.4</ecNumber>
    </recommendedName>
</protein>
<dbReference type="Pfam" id="PF01734">
    <property type="entry name" value="Patatin"/>
    <property type="match status" value="1"/>
</dbReference>
<dbReference type="PROSITE" id="PS50088">
    <property type="entry name" value="ANK_REPEAT"/>
    <property type="match status" value="1"/>
</dbReference>
<keyword evidence="7" id="KW-0812">Transmembrane</keyword>
<dbReference type="Pfam" id="PF12796">
    <property type="entry name" value="Ank_2"/>
    <property type="match status" value="1"/>
</dbReference>
<evidence type="ECO:0000256" key="3">
    <source>
        <dbReference type="ARBA" id="ARBA00023422"/>
    </source>
</evidence>
<sequence length="271" mass="30875">MSKRRSLSRLGQKMFRNRSKSADRTGKRQNSKDRARADHFMFDYDLSNVCNHLDALMNASRYGNTDLIYKLYIHHVDLKMTDESGNTAMHVAVMNSQQKIVRMLVVLCAPNEIWKVKNNNGLTSTDLVTDDKIRADFQLLDNPPSPAPEGFVDVDNQYNDMLVEQKKTWKPEERVLLALDGGGIRAVITIQMLIHLDHMLDAHLVDIVDDLAGTSCGGVIALLLSTNSWFLFFVGFWLPDILNQGYAIYRHGVCRQLQYRSKGWKLLVFGV</sequence>
<dbReference type="Gene3D" id="3.40.1090.10">
    <property type="entry name" value="Cytosolic phospholipase A2 catalytic domain"/>
    <property type="match status" value="1"/>
</dbReference>
<dbReference type="SUPFAM" id="SSF48403">
    <property type="entry name" value="Ankyrin repeat"/>
    <property type="match status" value="1"/>
</dbReference>
<organism evidence="9 10">
    <name type="scientific">Caenorhabditis japonica</name>
    <dbReference type="NCBI Taxonomy" id="281687"/>
    <lineage>
        <taxon>Eukaryota</taxon>
        <taxon>Metazoa</taxon>
        <taxon>Ecdysozoa</taxon>
        <taxon>Nematoda</taxon>
        <taxon>Chromadorea</taxon>
        <taxon>Rhabditida</taxon>
        <taxon>Rhabditina</taxon>
        <taxon>Rhabditomorpha</taxon>
        <taxon>Rhabditoidea</taxon>
        <taxon>Rhabditidae</taxon>
        <taxon>Peloderinae</taxon>
        <taxon>Caenorhabditis</taxon>
    </lineage>
</organism>
<comment type="catalytic activity">
    <reaction evidence="3">
        <text>a 1,2-diacyl-sn-glycero-3-phosphocholine + H2O = a 1-acyl-sn-glycero-3-phosphocholine + a fatty acid + H(+)</text>
        <dbReference type="Rhea" id="RHEA:15801"/>
        <dbReference type="ChEBI" id="CHEBI:15377"/>
        <dbReference type="ChEBI" id="CHEBI:15378"/>
        <dbReference type="ChEBI" id="CHEBI:28868"/>
        <dbReference type="ChEBI" id="CHEBI:57643"/>
        <dbReference type="ChEBI" id="CHEBI:58168"/>
        <dbReference type="EC" id="3.1.1.4"/>
    </reaction>
    <physiologicalReaction direction="left-to-right" evidence="3">
        <dbReference type="Rhea" id="RHEA:15802"/>
    </physiologicalReaction>
</comment>
<evidence type="ECO:0000259" key="8">
    <source>
        <dbReference type="PROSITE" id="PS51635"/>
    </source>
</evidence>
<dbReference type="Proteomes" id="UP000005237">
    <property type="component" value="Unassembled WGS sequence"/>
</dbReference>
<proteinExistence type="predicted"/>
<evidence type="ECO:0000256" key="7">
    <source>
        <dbReference type="SAM" id="Phobius"/>
    </source>
</evidence>
<evidence type="ECO:0000256" key="5">
    <source>
        <dbReference type="PROSITE-ProRule" id="PRU01161"/>
    </source>
</evidence>
<dbReference type="InterPro" id="IPR016035">
    <property type="entry name" value="Acyl_Trfase/lysoPLipase"/>
</dbReference>
<feature type="repeat" description="ANK" evidence="4">
    <location>
        <begin position="84"/>
        <end position="105"/>
    </location>
</feature>
<name>A0A8R1HSP3_CAEJA</name>
<keyword evidence="7" id="KW-1133">Transmembrane helix</keyword>
<dbReference type="SUPFAM" id="SSF52151">
    <property type="entry name" value="FabD/lysophospholipase-like"/>
    <property type="match status" value="1"/>
</dbReference>
<feature type="short sequence motif" description="GXSXG" evidence="5">
    <location>
        <begin position="213"/>
        <end position="217"/>
    </location>
</feature>
<evidence type="ECO:0000256" key="2">
    <source>
        <dbReference type="ARBA" id="ARBA00023098"/>
    </source>
</evidence>
<feature type="domain" description="PNPLA" evidence="8">
    <location>
        <begin position="177"/>
        <end position="271"/>
    </location>
</feature>
<feature type="transmembrane region" description="Helical" evidence="7">
    <location>
        <begin position="175"/>
        <end position="194"/>
    </location>
</feature>
<dbReference type="InterPro" id="IPR002641">
    <property type="entry name" value="PNPLA_dom"/>
</dbReference>
<accession>A0A8R1HSP3</accession>
<reference evidence="9" key="2">
    <citation type="submission" date="2022-06" db="UniProtKB">
        <authorList>
            <consortium name="EnsemblMetazoa"/>
        </authorList>
    </citation>
    <scope>IDENTIFICATION</scope>
    <source>
        <strain evidence="9">DF5081</strain>
    </source>
</reference>
<dbReference type="InterPro" id="IPR036770">
    <property type="entry name" value="Ankyrin_rpt-contain_sf"/>
</dbReference>
<dbReference type="InterPro" id="IPR047156">
    <property type="entry name" value="Teg/CotR/CapV-like"/>
</dbReference>
<evidence type="ECO:0000256" key="1">
    <source>
        <dbReference type="ARBA" id="ARBA00013278"/>
    </source>
</evidence>
<comment type="caution">
    <text evidence="5">Lacks conserved residue(s) required for the propagation of feature annotation.</text>
</comment>
<dbReference type="GO" id="GO:0004623">
    <property type="term" value="F:phospholipase A2 activity"/>
    <property type="evidence" value="ECO:0007669"/>
    <property type="project" value="UniProtKB-EC"/>
</dbReference>
<dbReference type="PANTHER" id="PTHR24138">
    <property type="entry name" value="INTRACELLLAR PHOSPHOLIPASE A FAMILY"/>
    <property type="match status" value="1"/>
</dbReference>
<reference evidence="10" key="1">
    <citation type="submission" date="2010-08" db="EMBL/GenBank/DDBJ databases">
        <authorList>
            <consortium name="Caenorhabditis japonica Sequencing Consortium"/>
            <person name="Wilson R.K."/>
        </authorList>
    </citation>
    <scope>NUCLEOTIDE SEQUENCE [LARGE SCALE GENOMIC DNA]</scope>
    <source>
        <strain evidence="10">DF5081</strain>
    </source>
</reference>
<keyword evidence="10" id="KW-1185">Reference proteome</keyword>
<dbReference type="EC" id="3.1.1.4" evidence="1"/>
<evidence type="ECO:0000313" key="10">
    <source>
        <dbReference type="Proteomes" id="UP000005237"/>
    </source>
</evidence>
<keyword evidence="2" id="KW-0443">Lipid metabolism</keyword>
<dbReference type="Gene3D" id="1.25.40.20">
    <property type="entry name" value="Ankyrin repeat-containing domain"/>
    <property type="match status" value="1"/>
</dbReference>
<dbReference type="EnsemblMetazoa" id="CJA10671b.1">
    <property type="protein sequence ID" value="CJA10671b.1"/>
    <property type="gene ID" value="WBGene00129875"/>
</dbReference>
<feature type="region of interest" description="Disordered" evidence="6">
    <location>
        <begin position="1"/>
        <end position="33"/>
    </location>
</feature>
<feature type="transmembrane region" description="Helical" evidence="7">
    <location>
        <begin position="219"/>
        <end position="238"/>
    </location>
</feature>
<dbReference type="PROSITE" id="PS50297">
    <property type="entry name" value="ANK_REP_REGION"/>
    <property type="match status" value="1"/>
</dbReference>
<evidence type="ECO:0000313" key="9">
    <source>
        <dbReference type="EnsemblMetazoa" id="CJA10671b.1"/>
    </source>
</evidence>
<dbReference type="AlphaFoldDB" id="A0A8R1HSP3"/>
<feature type="compositionally biased region" description="Basic and acidic residues" evidence="6">
    <location>
        <begin position="20"/>
        <end position="33"/>
    </location>
</feature>
<dbReference type="PANTHER" id="PTHR24138:SF10">
    <property type="entry name" value="PHOSPHOLIPASE A2"/>
    <property type="match status" value="1"/>
</dbReference>
<evidence type="ECO:0000256" key="6">
    <source>
        <dbReference type="SAM" id="MobiDB-lite"/>
    </source>
</evidence>
<keyword evidence="7" id="KW-0472">Membrane</keyword>
<dbReference type="InterPro" id="IPR002110">
    <property type="entry name" value="Ankyrin_rpt"/>
</dbReference>
<keyword evidence="4" id="KW-0040">ANK repeat</keyword>
<evidence type="ECO:0000256" key="4">
    <source>
        <dbReference type="PROSITE-ProRule" id="PRU00023"/>
    </source>
</evidence>
<dbReference type="PROSITE" id="PS51635">
    <property type="entry name" value="PNPLA"/>
    <property type="match status" value="1"/>
</dbReference>